<dbReference type="EMBL" id="VSRR010004402">
    <property type="protein sequence ID" value="MPC39559.1"/>
    <property type="molecule type" value="Genomic_DNA"/>
</dbReference>
<keyword evidence="2" id="KW-1185">Reference proteome</keyword>
<sequence>MRPSTEGVKKAGNSITSHSCMIHVRVQNVHLWNEANPSSGSICVQLLRAETLEEISEHEY</sequence>
<gene>
    <name evidence="1" type="ORF">E2C01_033099</name>
</gene>
<accession>A0A5B7F2V3</accession>
<evidence type="ECO:0000313" key="2">
    <source>
        <dbReference type="Proteomes" id="UP000324222"/>
    </source>
</evidence>
<comment type="caution">
    <text evidence="1">The sequence shown here is derived from an EMBL/GenBank/DDBJ whole genome shotgun (WGS) entry which is preliminary data.</text>
</comment>
<protein>
    <submittedName>
        <fullName evidence="1">Uncharacterized protein</fullName>
    </submittedName>
</protein>
<proteinExistence type="predicted"/>
<name>A0A5B7F2V3_PORTR</name>
<reference evidence="1 2" key="1">
    <citation type="submission" date="2019-05" db="EMBL/GenBank/DDBJ databases">
        <title>Another draft genome of Portunus trituberculatus and its Hox gene families provides insights of decapod evolution.</title>
        <authorList>
            <person name="Jeong J.-H."/>
            <person name="Song I."/>
            <person name="Kim S."/>
            <person name="Choi T."/>
            <person name="Kim D."/>
            <person name="Ryu S."/>
            <person name="Kim W."/>
        </authorList>
    </citation>
    <scope>NUCLEOTIDE SEQUENCE [LARGE SCALE GENOMIC DNA]</scope>
    <source>
        <tissue evidence="1">Muscle</tissue>
    </source>
</reference>
<dbReference type="Proteomes" id="UP000324222">
    <property type="component" value="Unassembled WGS sequence"/>
</dbReference>
<evidence type="ECO:0000313" key="1">
    <source>
        <dbReference type="EMBL" id="MPC39559.1"/>
    </source>
</evidence>
<organism evidence="1 2">
    <name type="scientific">Portunus trituberculatus</name>
    <name type="common">Swimming crab</name>
    <name type="synonym">Neptunus trituberculatus</name>
    <dbReference type="NCBI Taxonomy" id="210409"/>
    <lineage>
        <taxon>Eukaryota</taxon>
        <taxon>Metazoa</taxon>
        <taxon>Ecdysozoa</taxon>
        <taxon>Arthropoda</taxon>
        <taxon>Crustacea</taxon>
        <taxon>Multicrustacea</taxon>
        <taxon>Malacostraca</taxon>
        <taxon>Eumalacostraca</taxon>
        <taxon>Eucarida</taxon>
        <taxon>Decapoda</taxon>
        <taxon>Pleocyemata</taxon>
        <taxon>Brachyura</taxon>
        <taxon>Eubrachyura</taxon>
        <taxon>Portunoidea</taxon>
        <taxon>Portunidae</taxon>
        <taxon>Portuninae</taxon>
        <taxon>Portunus</taxon>
    </lineage>
</organism>
<dbReference type="AlphaFoldDB" id="A0A5B7F2V3"/>